<dbReference type="eggNOG" id="COG1807">
    <property type="taxonomic scope" value="Bacteria"/>
</dbReference>
<feature type="transmembrane region" description="Helical" evidence="1">
    <location>
        <begin position="207"/>
        <end position="225"/>
    </location>
</feature>
<feature type="transmembrane region" description="Helical" evidence="1">
    <location>
        <begin position="12"/>
        <end position="31"/>
    </location>
</feature>
<organism evidence="2 3">
    <name type="scientific">Rubrobacter xylanophilus (strain DSM 9941 / JCM 11954 / NBRC 16129 / PRD-1)</name>
    <dbReference type="NCBI Taxonomy" id="266117"/>
    <lineage>
        <taxon>Bacteria</taxon>
        <taxon>Bacillati</taxon>
        <taxon>Actinomycetota</taxon>
        <taxon>Rubrobacteria</taxon>
        <taxon>Rubrobacterales</taxon>
        <taxon>Rubrobacteraceae</taxon>
        <taxon>Rubrobacter</taxon>
    </lineage>
</organism>
<keyword evidence="1" id="KW-1133">Transmembrane helix</keyword>
<dbReference type="InterPro" id="IPR052724">
    <property type="entry name" value="GT117_domain-containing"/>
</dbReference>
<evidence type="ECO:0000256" key="1">
    <source>
        <dbReference type="SAM" id="Phobius"/>
    </source>
</evidence>
<dbReference type="STRING" id="266117.Rxyl_1241"/>
<gene>
    <name evidence="2" type="ordered locus">Rxyl_1241</name>
</gene>
<feature type="transmembrane region" description="Helical" evidence="1">
    <location>
        <begin position="130"/>
        <end position="157"/>
    </location>
</feature>
<proteinExistence type="predicted"/>
<protein>
    <recommendedName>
        <fullName evidence="4">DUF2723 domain-containing protein</fullName>
    </recommendedName>
</protein>
<dbReference type="EMBL" id="CP000386">
    <property type="protein sequence ID" value="ABG04206.1"/>
    <property type="molecule type" value="Genomic_DNA"/>
</dbReference>
<dbReference type="PhylomeDB" id="Q1AWM2"/>
<dbReference type="OrthoDB" id="144153at2"/>
<dbReference type="Pfam" id="PF11028">
    <property type="entry name" value="TMEM260-like"/>
    <property type="match status" value="1"/>
</dbReference>
<dbReference type="KEGG" id="rxy:Rxyl_1241"/>
<evidence type="ECO:0008006" key="4">
    <source>
        <dbReference type="Google" id="ProtNLM"/>
    </source>
</evidence>
<keyword evidence="1" id="KW-0472">Membrane</keyword>
<feature type="transmembrane region" description="Helical" evidence="1">
    <location>
        <begin position="363"/>
        <end position="384"/>
    </location>
</feature>
<reference evidence="2 3" key="1">
    <citation type="submission" date="2006-06" db="EMBL/GenBank/DDBJ databases">
        <title>Complete sequence of Rubrobacter xylanophilus DSM 9941.</title>
        <authorList>
            <consortium name="US DOE Joint Genome Institute"/>
            <person name="Copeland A."/>
            <person name="Lucas S."/>
            <person name="Lapidus A."/>
            <person name="Barry K."/>
            <person name="Detter J.C."/>
            <person name="Glavina del Rio T."/>
            <person name="Hammon N."/>
            <person name="Israni S."/>
            <person name="Dalin E."/>
            <person name="Tice H."/>
            <person name="Pitluck S."/>
            <person name="Munk A.C."/>
            <person name="Brettin T."/>
            <person name="Bruce D."/>
            <person name="Han C."/>
            <person name="Tapia R."/>
            <person name="Gilna P."/>
            <person name="Schmutz J."/>
            <person name="Larimer F."/>
            <person name="Land M."/>
            <person name="Hauser L."/>
            <person name="Kyrpides N."/>
            <person name="Lykidis A."/>
            <person name="da Costa M.S."/>
            <person name="Rainey F.A."/>
            <person name="Empadinhas N."/>
            <person name="Jolivet E."/>
            <person name="Battista J.R."/>
            <person name="Richardson P."/>
        </authorList>
    </citation>
    <scope>NUCLEOTIDE SEQUENCE [LARGE SCALE GENOMIC DNA]</scope>
    <source>
        <strain evidence="3">DSM 9941 / NBRC 16129 / PRD-1</strain>
    </source>
</reference>
<evidence type="ECO:0000313" key="2">
    <source>
        <dbReference type="EMBL" id="ABG04206.1"/>
    </source>
</evidence>
<dbReference type="RefSeq" id="WP_011564224.1">
    <property type="nucleotide sequence ID" value="NC_008148.1"/>
</dbReference>
<keyword evidence="1" id="KW-0812">Transmembrane</keyword>
<evidence type="ECO:0000313" key="3">
    <source>
        <dbReference type="Proteomes" id="UP000006637"/>
    </source>
</evidence>
<feature type="transmembrane region" description="Helical" evidence="1">
    <location>
        <begin position="93"/>
        <end position="124"/>
    </location>
</feature>
<feature type="transmembrane region" description="Helical" evidence="1">
    <location>
        <begin position="169"/>
        <end position="195"/>
    </location>
</feature>
<accession>Q1AWM2</accession>
<dbReference type="InterPro" id="IPR021280">
    <property type="entry name" value="TMEM260-like"/>
</dbReference>
<dbReference type="HOGENOM" id="CLU_503330_0_0_11"/>
<keyword evidence="3" id="KW-1185">Reference proteome</keyword>
<feature type="transmembrane region" description="Helical" evidence="1">
    <location>
        <begin position="327"/>
        <end position="351"/>
    </location>
</feature>
<dbReference type="PANTHER" id="PTHR16214">
    <property type="entry name" value="TRANSMEMBRANE PROTEIN 260"/>
    <property type="match status" value="1"/>
</dbReference>
<dbReference type="AlphaFoldDB" id="Q1AWM2"/>
<dbReference type="Proteomes" id="UP000006637">
    <property type="component" value="Chromosome"/>
</dbReference>
<feature type="transmembrane region" description="Helical" evidence="1">
    <location>
        <begin position="305"/>
        <end position="321"/>
    </location>
</feature>
<name>Q1AWM2_RUBXD</name>
<feature type="transmembrane region" description="Helical" evidence="1">
    <location>
        <begin position="51"/>
        <end position="72"/>
    </location>
</feature>
<sequence length="521" mass="56413">MEGEKERGRWRPLRLAAGAGAGLFALGLYAATLAPTTLPYDLPRLPDAAMLQMQACVLGIAHPTGYPTYLMLTHLFTHLPFGDCAYRTNLASAVYAALAVAAVYWAGLLLARSTVAALAGALAFGLGPAFWSQAVIAEVYTLNALLVALALGVLLLWRERRRDRYLLAAAFLLGLCLTNHMTSGALLPAALLFVAAVERRKLLERRLLLGGAGAFALGLLPYLYLPVRSSMQPPMSANKPDSPERFWYVVSGGNLRGTFFAFGPEEMPARAGMYLGHLLENLHWALVEAGLLGFAALLLWDRAAALLLGVPYAVWLLHALGNNIVDVGLYFIPTYLVLALCAARGGALLLSEARALLGRAGRRAAGIGTAALSALLLSLSLASLPGSYAKSDMSGYYEGRRVLETVARRVEPGSTVLHHRSNLWYLVLVEGRRRDLTLVDPFRHNREVGYADLVWPAEMDLATTDRVYGTDDLSGVKSARIAAEKGPVYLLAGEEADPRPFREAGWRVVRVEGPLYRLLPP</sequence>
<dbReference type="PANTHER" id="PTHR16214:SF3">
    <property type="entry name" value="TRANSMEMBRANE PROTEIN 260"/>
    <property type="match status" value="1"/>
</dbReference>